<organism evidence="2 3">
    <name type="scientific">Nannocystis pusilla</name>
    <dbReference type="NCBI Taxonomy" id="889268"/>
    <lineage>
        <taxon>Bacteria</taxon>
        <taxon>Pseudomonadati</taxon>
        <taxon>Myxococcota</taxon>
        <taxon>Polyangia</taxon>
        <taxon>Nannocystales</taxon>
        <taxon>Nannocystaceae</taxon>
        <taxon>Nannocystis</taxon>
    </lineage>
</organism>
<dbReference type="PROSITE" id="PS51257">
    <property type="entry name" value="PROKAR_LIPOPROTEIN"/>
    <property type="match status" value="1"/>
</dbReference>
<evidence type="ECO:0000313" key="3">
    <source>
        <dbReference type="Proteomes" id="UP001139031"/>
    </source>
</evidence>
<evidence type="ECO:0000256" key="1">
    <source>
        <dbReference type="SAM" id="SignalP"/>
    </source>
</evidence>
<name>A0ABS7U1G8_9BACT</name>
<gene>
    <name evidence="2" type="ORF">K7C98_34090</name>
</gene>
<dbReference type="Proteomes" id="UP001139031">
    <property type="component" value="Unassembled WGS sequence"/>
</dbReference>
<feature type="signal peptide" evidence="1">
    <location>
        <begin position="1"/>
        <end position="23"/>
    </location>
</feature>
<dbReference type="Gene3D" id="1.25.40.10">
    <property type="entry name" value="Tetratricopeptide repeat domain"/>
    <property type="match status" value="1"/>
</dbReference>
<feature type="chain" id="PRO_5045365116" evidence="1">
    <location>
        <begin position="24"/>
        <end position="796"/>
    </location>
</feature>
<dbReference type="SUPFAM" id="SSF48452">
    <property type="entry name" value="TPR-like"/>
    <property type="match status" value="1"/>
</dbReference>
<dbReference type="EMBL" id="JAIRAU010000047">
    <property type="protein sequence ID" value="MBZ5714290.1"/>
    <property type="molecule type" value="Genomic_DNA"/>
</dbReference>
<accession>A0ABS7U1G8</accession>
<keyword evidence="3" id="KW-1185">Reference proteome</keyword>
<comment type="caution">
    <text evidence="2">The sequence shown here is derived from an EMBL/GenBank/DDBJ whole genome shotgun (WGS) entry which is preliminary data.</text>
</comment>
<reference evidence="2" key="1">
    <citation type="submission" date="2021-08" db="EMBL/GenBank/DDBJ databases">
        <authorList>
            <person name="Stevens D.C."/>
        </authorList>
    </citation>
    <scope>NUCLEOTIDE SEQUENCE</scope>
    <source>
        <strain evidence="2">DSM 53165</strain>
    </source>
</reference>
<dbReference type="InterPro" id="IPR011990">
    <property type="entry name" value="TPR-like_helical_dom_sf"/>
</dbReference>
<protein>
    <submittedName>
        <fullName evidence="2">Uncharacterized protein</fullName>
    </submittedName>
</protein>
<dbReference type="RefSeq" id="WP_224196020.1">
    <property type="nucleotide sequence ID" value="NZ_JAIRAU010000047.1"/>
</dbReference>
<proteinExistence type="predicted"/>
<keyword evidence="1" id="KW-0732">Signal</keyword>
<evidence type="ECO:0000313" key="2">
    <source>
        <dbReference type="EMBL" id="MBZ5714290.1"/>
    </source>
</evidence>
<sequence>MTRRRGFGWAVAALLLAGCSPRAPTTATARAPLNTSAAPSAGPSLAGCEEQASAVQDGLVRLADRYLWEEIDKLVRAYEAAGASAGQPCAEATREALTTVTLRWAEQGAESGGAQSHTLARQAYAALRRHFPAAADTPQMHHAMGRLEWARAEKLTLEIGERTLTDDALREAHAHHRAALAGGLPPDQAARSARAQLDAVRRVYDGPPRRWVMSEQTCLPDPRGRCTDPVPRVAPGELTAADREWLAAYDAFLAEPGLQGASDHGQVTVERAELLMLYRRWDEAEAGLRAVTGSAREQARVLLVGLLLARWMESAGAGERSAARVALITAAAEVEAAGATQATQIAALRRAALWAQAEESEAAGDDVGCGAAFEALYADLGADVDAAAEAADGAGRCYERAGMTQKAIDWLERMADVHREDARAPDAVLQLARLHERILNDEQARDRYLDLVARAPRHRAAATARRRSLILSLRAGTLPEGQLEALIRGRPEERTLAAAIQFRAVIRPGVAPEAAEKYIERFGKEGGPRRLAIAYARAAEAYLRASCPVHGAEGLCVEFGRDRTPARVVPRLAKPLAKAREHLDRAEKLLPEVSAGEPDKLEAPLAVDVDEARAASRQVALLLGDLKAESALTSQPPKSLDPTRSRAWLDVRKDEVERMSAVYEGATAGAAGGRDQAAALIETRKAQVYESDLALLDEVAAAVEQAGDIGLAQQMRDLAAQRREAVFTAYARCLDHVAAWGHDPSSQSALCRAGLGRLVGRYEEPLEYAPDVDGRVLVGGGGTGRSQTAVPVLPSR</sequence>